<dbReference type="EMBL" id="AHOP02000013">
    <property type="protein sequence ID" value="EMO42315.1"/>
    <property type="molecule type" value="Genomic_DNA"/>
</dbReference>
<dbReference type="Proteomes" id="UP000012153">
    <property type="component" value="Unassembled WGS sequence"/>
</dbReference>
<dbReference type="AlphaFoldDB" id="M6UCM8"/>
<accession>M6UCM8</accession>
<protein>
    <submittedName>
        <fullName evidence="1">Uncharacterized protein</fullName>
    </submittedName>
</protein>
<name>M6UCM8_9LEPT</name>
<evidence type="ECO:0000313" key="2">
    <source>
        <dbReference type="Proteomes" id="UP000012153"/>
    </source>
</evidence>
<evidence type="ECO:0000313" key="1">
    <source>
        <dbReference type="EMBL" id="EMO42315.1"/>
    </source>
</evidence>
<gene>
    <name evidence="1" type="ORF">LEP1GSC186_4585</name>
</gene>
<organism evidence="1 2">
    <name type="scientific">Leptospira noguchii serovar Autumnalis str. ZUN142</name>
    <dbReference type="NCBI Taxonomy" id="1085540"/>
    <lineage>
        <taxon>Bacteria</taxon>
        <taxon>Pseudomonadati</taxon>
        <taxon>Spirochaetota</taxon>
        <taxon>Spirochaetia</taxon>
        <taxon>Leptospirales</taxon>
        <taxon>Leptospiraceae</taxon>
        <taxon>Leptospira</taxon>
    </lineage>
</organism>
<sequence length="50" mass="6329">MIHFSEKSWDLNFTDRFLKCRNYCKSRFYKQIELLKNKFSIYFCFMEMVV</sequence>
<reference evidence="1 2" key="1">
    <citation type="submission" date="2013-01" db="EMBL/GenBank/DDBJ databases">
        <authorList>
            <person name="Harkins D.M."/>
            <person name="Durkin A.S."/>
            <person name="Brinkac L.M."/>
            <person name="Haft D.H."/>
            <person name="Selengut J.D."/>
            <person name="Sanka R."/>
            <person name="DePew J."/>
            <person name="Purushe J."/>
            <person name="Matthias M.A."/>
            <person name="Vinetz J.M."/>
            <person name="Sutton G.G."/>
            <person name="Nierman W.C."/>
            <person name="Fouts D.E."/>
        </authorList>
    </citation>
    <scope>NUCLEOTIDE SEQUENCE [LARGE SCALE GENOMIC DNA]</scope>
    <source>
        <strain evidence="1 2">ZUN142</strain>
    </source>
</reference>
<comment type="caution">
    <text evidence="1">The sequence shown here is derived from an EMBL/GenBank/DDBJ whole genome shotgun (WGS) entry which is preliminary data.</text>
</comment>
<proteinExistence type="predicted"/>